<feature type="compositionally biased region" description="Acidic residues" evidence="4">
    <location>
        <begin position="2542"/>
        <end position="2564"/>
    </location>
</feature>
<dbReference type="GO" id="GO:0043291">
    <property type="term" value="C:RAVE complex"/>
    <property type="evidence" value="ECO:0007669"/>
    <property type="project" value="TreeGrafter"/>
</dbReference>
<dbReference type="PANTHER" id="PTHR13950">
    <property type="entry name" value="RABCONNECTIN-RELATED"/>
    <property type="match status" value="1"/>
</dbReference>
<dbReference type="Gene3D" id="2.130.10.10">
    <property type="entry name" value="YVTN repeat-like/Quinoprotein amine dehydrogenase"/>
    <property type="match status" value="2"/>
</dbReference>
<evidence type="ECO:0000313" key="6">
    <source>
        <dbReference type="Proteomes" id="UP000887569"/>
    </source>
</evidence>
<feature type="domain" description="RAVE complex protein Rav1 C-terminal" evidence="5">
    <location>
        <begin position="1626"/>
        <end position="1847"/>
    </location>
</feature>
<reference evidence="7" key="1">
    <citation type="submission" date="2022-11" db="UniProtKB">
        <authorList>
            <consortium name="WormBaseParasite"/>
        </authorList>
    </citation>
    <scope>IDENTIFICATION</scope>
</reference>
<dbReference type="PROSITE" id="PS50082">
    <property type="entry name" value="WD_REPEATS_2"/>
    <property type="match status" value="4"/>
</dbReference>
<evidence type="ECO:0000256" key="4">
    <source>
        <dbReference type="SAM" id="MobiDB-lite"/>
    </source>
</evidence>
<dbReference type="Pfam" id="PF12234">
    <property type="entry name" value="Rav1p_C"/>
    <property type="match status" value="1"/>
</dbReference>
<name>A0A914ZP12_PARUN</name>
<feature type="region of interest" description="Disordered" evidence="4">
    <location>
        <begin position="2429"/>
        <end position="2471"/>
    </location>
</feature>
<feature type="region of interest" description="Disordered" evidence="4">
    <location>
        <begin position="2537"/>
        <end position="2570"/>
    </location>
</feature>
<dbReference type="Proteomes" id="UP000887569">
    <property type="component" value="Unplaced"/>
</dbReference>
<keyword evidence="2" id="KW-0677">Repeat</keyword>
<evidence type="ECO:0000256" key="3">
    <source>
        <dbReference type="PROSITE-ProRule" id="PRU00221"/>
    </source>
</evidence>
<dbReference type="InterPro" id="IPR036322">
    <property type="entry name" value="WD40_repeat_dom_sf"/>
</dbReference>
<proteinExistence type="predicted"/>
<feature type="repeat" description="WD" evidence="3">
    <location>
        <begin position="2828"/>
        <end position="2860"/>
    </location>
</feature>
<accession>A0A914ZP12</accession>
<dbReference type="PROSITE" id="PS00678">
    <property type="entry name" value="WD_REPEATS_1"/>
    <property type="match status" value="1"/>
</dbReference>
<dbReference type="GO" id="GO:0007035">
    <property type="term" value="P:vacuolar acidification"/>
    <property type="evidence" value="ECO:0007669"/>
    <property type="project" value="TreeGrafter"/>
</dbReference>
<dbReference type="SUPFAM" id="SSF50978">
    <property type="entry name" value="WD40 repeat-like"/>
    <property type="match status" value="3"/>
</dbReference>
<keyword evidence="1 3" id="KW-0853">WD repeat</keyword>
<feature type="region of interest" description="Disordered" evidence="4">
    <location>
        <begin position="440"/>
        <end position="480"/>
    </location>
</feature>
<feature type="repeat" description="WD" evidence="3">
    <location>
        <begin position="3014"/>
        <end position="3051"/>
    </location>
</feature>
<feature type="compositionally biased region" description="Polar residues" evidence="4">
    <location>
        <begin position="458"/>
        <end position="467"/>
    </location>
</feature>
<dbReference type="WBParaSite" id="PgB07_g058_t02">
    <property type="protein sequence ID" value="PgB07_g058_t02"/>
    <property type="gene ID" value="PgB07_g058"/>
</dbReference>
<dbReference type="InterPro" id="IPR019775">
    <property type="entry name" value="WD40_repeat_CS"/>
</dbReference>
<dbReference type="Pfam" id="PF00400">
    <property type="entry name" value="WD40"/>
    <property type="match status" value="2"/>
</dbReference>
<evidence type="ECO:0000256" key="1">
    <source>
        <dbReference type="ARBA" id="ARBA00022574"/>
    </source>
</evidence>
<organism evidence="6 7">
    <name type="scientific">Parascaris univalens</name>
    <name type="common">Nematode worm</name>
    <dbReference type="NCBI Taxonomy" id="6257"/>
    <lineage>
        <taxon>Eukaryota</taxon>
        <taxon>Metazoa</taxon>
        <taxon>Ecdysozoa</taxon>
        <taxon>Nematoda</taxon>
        <taxon>Chromadorea</taxon>
        <taxon>Rhabditida</taxon>
        <taxon>Spirurina</taxon>
        <taxon>Ascaridomorpha</taxon>
        <taxon>Ascaridoidea</taxon>
        <taxon>Ascarididae</taxon>
        <taxon>Parascaris</taxon>
    </lineage>
</organism>
<dbReference type="InterPro" id="IPR022033">
    <property type="entry name" value="Rav1p_C"/>
</dbReference>
<evidence type="ECO:0000259" key="5">
    <source>
        <dbReference type="Pfam" id="PF12234"/>
    </source>
</evidence>
<protein>
    <submittedName>
        <fullName evidence="7">RAVE complex protein Rav1 C-terminal domain-containing protein</fullName>
    </submittedName>
</protein>
<dbReference type="InterPro" id="IPR052208">
    <property type="entry name" value="DmX-like/RAVE_component"/>
</dbReference>
<feature type="repeat" description="WD" evidence="3">
    <location>
        <begin position="2967"/>
        <end position="3008"/>
    </location>
</feature>
<dbReference type="SMART" id="SM00320">
    <property type="entry name" value="WD40"/>
    <property type="match status" value="9"/>
</dbReference>
<evidence type="ECO:0000313" key="7">
    <source>
        <dbReference type="WBParaSite" id="PgB07_g058_t02"/>
    </source>
</evidence>
<sequence>MSAHQVITGALNRGENVFAVGSVEGINFTVCAVGSDVVILSSSFERVQVIPGTGLDTERIVRCVNCCPDSGKIAATYGNLIRLFEPLSQPTDKSKHKLNYRWYETQSLAIDSAVGPVLWNLEGLRLLVCCDDRLLLYQHSSLSAVISRSRSQTPVMFSITEEESESQTNDAVVPAWECVWSIEMAAPSKYIRYSTDGTLFATCGVNDRMVKIWYQEEDALNKSGAIQFSFTYLQHPLPVCGFEWRKTGRYMSRHCVQNVLLTWCEDNTARIWKETISVNTTPLNNDLLDAGSIDKNTSSKLAYKSSKMRNARTRLMSRLKNLINDKRKKVDDAPHSPLFSGSYADVATGLPNRAIVHFHLAASINAENDCLLVPSMENTLAGQKPFAVHWLNNKELVYGIGAEKLLAEALIADQPVTNPSSGSTTTRRSGATAVCDAVTTEMSSEPAPVTSVDPSVDSAPSTSSAPQSDRVHPIPSGVSLTETTASKDSLDIKLDLLIKQWLKSNDVLFAIHPVDGSLLSWTVEWLDDAYRQPTVSFTSRFPAAFPLTDAASLNPYLSTFNPHDPLYVEVIRRHLPSDERDDSNAQWTGRALERHSANMLYLLTSHENGSLNLWHLSMDEESNFTVILNISHASRMCGHRFQISQVVAHPVLPLMLTASQFESSDETTHEDGRAELILWRINPVGPLCKSGGVRELARMTACSSKSFTSLAWIPAILPSCTLGSVCNSPSSCFVASEGGILQVYQAVVDAAGLLAEIYASEVHASGYSSRSSTVDEDLTQSEETSPPRARLGLKETFNVVSTQSTAKPGCVLRLTQIVDAQHDANSLLLLHVFNERLVVGTEDDVTNILDTDAAVIDRTRSPIFSDRYFVVAVERIGATSRLRMWSLNVASQQPQPIRSYDMDECNETADRNASTHYGTASPIGPSAAQLVLKSEKVCDQELTLPEGVTMLSVVPAAGHLPSSGLYPACKAPYVLLSSCSDEHIRFWKCIKADAPDGSVFYSWHKWGMVSDSADSDLEMDGEIFSVSAAHSGRFACAYLPENVIVSSITSANSIKVGVFECESSGGVEWLREDTLVIDNKSFIEQQANAQDDGLREGFETREEGWPPAGISSRTRRFSRRISNKSCIGYPTEQMKRVLSDRDLRSKRYYDKMRLGDLVRIDWVSTEDGSHILTVGVGSSVYMFTQVSQGVAQRNIVMMKEHETHRRAPLRKASSLANPERISTRLVRWLCIRYLELQSADGLPPLPTALTWVRDGLLIVGMHSEMRCYNQWNLASKATHSSDSANEKNRDNAVKRKMTGNALTMPTLNISPSHSMLDQLSKKSKMDSAVTNKQKLLKEIMHKVMTAPRDLQDLLSKDEHVLQAVSDEGLFEAARLASPILPQYHPKQLIELLNSGKTRKVKAILLHVLNCLKQSNVSIPNPLSRAASIRKMSVTEPSDASNVSTLGQNVDISRGLSDTFDDANPEYDELDGIAPLPLYLLMSADNATDNEEGQKAANLDDESPYNSLFATEQEEEDLDEVLEMDDEYRSNARSRTNSFSADMGQMADRVSTVFTARHNRLLTDFLTHTHLPGLSSVDQMHLLAVADTLSHFSADVMDKLAQANAAFQGAQPTVFRDAARGYATAASGNETVDECGLRFLMAMKQHEYLLLCLPLKQKQILRQKGLSSSHIIWGLHSETETELLNAIPGLHKSQPTWNELRSLGVAWWLKNTSALRSVIEQLAKAAFQQNQDPLDASVYYLAMKKKNVLTHLFRTVKDQRMAEFFMQDFNEERWKKAALKNAFVLMGKQRFQHAAAFFLLAGSLRDALQAVLSKLHDLQLAMVIIRLYENDHEKQWSLMRELLCHEILGVEPAELDAADRRDIGNEDDPIAQSLHASRDPFERSMAFWHLKEYSRAAATLVEEGGRARFVESSTDCSLSDIFNFYSFLRNHPLVVRQRLSDAGIQMGSTEKFLAVAKQLAALVTPAERRLYFRTASAHMASGCPILALDVLMRLPRNISMVVPGSFTLSSLVSGGQEPAARGLNSDMKGEDSVNAFDWSAPSNVVKDDELELKWSDDEEEPTGSNGDQLKSVVKSERRGTVLDIIAQHLKFVASIRIMMEELSTLASGFEVDGGQLRFQLFKWLEKEVDVLKEVCDYESSVDETAAALMDESDDLDEIIPEQSSAVPLHEALRNDRLDLAMRIRSALRRRRWLRSNQKLLRSFTSYCTLHSAQNYRLTSALMELLLLLLEVQQDSGNLRHLNEPMPVVHSFPLLVASVSSCKMFVSSPLHFIENQCSDLVLTIVEFDQPPRIDHSLAKVYKLYNLCQGLSSCLYQSLCDVGNFYSPWINQQQSGALTRRPRCISWSEDMHVMTIPSKWPGVDNLVALLNREKDEETPQLRLLLAETFVAVMMSLFSYAFTAYDSRWLYRLAAHVIDSKQFANVFGGGGEKKLKTVPPARPPRPVTPRRSSTSAAHAAISDSPTRQHRTQSNLSIDSSAFRAKFHAKVFGTDSPVNVPPGATKPSSVEASGVSEQIVYRWVPPNKNIVQLFAEKPPVKSKEELGVDYDSDEQQSDVEMEEDEGDEEPQCKEHNNPDGYAWLLMRVALVYQQLYRLREFITLAGFDPADLPAIAPRINAVFKLLNSWAEQLSETVNDFPGGCPSDILPNTTLDNTDNHLGPSLRKYRTLIEPGNTPFESEEPAALPVRRLWAYLVRQEHLTRIFVRYIFGAKERLEEERVKPEGTSTDSEQSMVSGAFKIIQREHEPIAAFACSQVKPGWIVVSTTRELQEMDISSFFDEWKNSSSSSWLSNRTELDIALSDIKKDPLKDNDDYQLLMDNGRRTASANFLLKRQVGGIRRMDSHPCLPYYLSGSSDGSIRLWEWGVGQPLFTPRVAGQYAKVTKVLFSTNGNKLAAVDGDGLLSLWQASHGLPIRKPFFNQKCHSKSAADVKFVGSSSSVLVTAGFSSGDQNVALWDTLLPQSKAMVHSWVAHPEGASSIMYLRSQQTIVSGGRHGEVCLWDIRQRQLRSTVKCFENSAVKCLVGDPSQDMVIAGSNDGDIKIWNVDAAPQLVLSLSGEHAARGGFSLRQVASGGIQGVQQLFLDAQMRLFSCGADCSLKCRPLSTLF</sequence>
<keyword evidence="6" id="KW-1185">Reference proteome</keyword>
<dbReference type="InterPro" id="IPR001680">
    <property type="entry name" value="WD40_rpt"/>
</dbReference>
<feature type="repeat" description="WD" evidence="3">
    <location>
        <begin position="2872"/>
        <end position="2913"/>
    </location>
</feature>
<dbReference type="PANTHER" id="PTHR13950:SF9">
    <property type="entry name" value="RABCONNECTIN-3A"/>
    <property type="match status" value="1"/>
</dbReference>
<evidence type="ECO:0000256" key="2">
    <source>
        <dbReference type="ARBA" id="ARBA00022737"/>
    </source>
</evidence>
<dbReference type="InterPro" id="IPR015943">
    <property type="entry name" value="WD40/YVTN_repeat-like_dom_sf"/>
</dbReference>